<feature type="signal peptide" evidence="1">
    <location>
        <begin position="1"/>
        <end position="24"/>
    </location>
</feature>
<protein>
    <submittedName>
        <fullName evidence="2">Uncharacterized protein</fullName>
    </submittedName>
</protein>
<evidence type="ECO:0000256" key="1">
    <source>
        <dbReference type="SAM" id="SignalP"/>
    </source>
</evidence>
<gene>
    <name evidence="2" type="ORF">FGG08_003189</name>
</gene>
<dbReference type="EMBL" id="JAGHQL010000054">
    <property type="protein sequence ID" value="KAH0542434.1"/>
    <property type="molecule type" value="Genomic_DNA"/>
</dbReference>
<keyword evidence="3" id="KW-1185">Reference proteome</keyword>
<reference evidence="2" key="1">
    <citation type="submission" date="2021-03" db="EMBL/GenBank/DDBJ databases">
        <title>Comparative genomics and phylogenomic investigation of the class Geoglossomycetes provide insights into ecological specialization and systematics.</title>
        <authorList>
            <person name="Melie T."/>
            <person name="Pirro S."/>
            <person name="Miller A.N."/>
            <person name="Quandt A."/>
        </authorList>
    </citation>
    <scope>NUCLEOTIDE SEQUENCE</scope>
    <source>
        <strain evidence="2">GBOQ0MN5Z8</strain>
    </source>
</reference>
<evidence type="ECO:0000313" key="2">
    <source>
        <dbReference type="EMBL" id="KAH0542434.1"/>
    </source>
</evidence>
<dbReference type="PROSITE" id="PS51257">
    <property type="entry name" value="PROKAR_LIPOPROTEIN"/>
    <property type="match status" value="1"/>
</dbReference>
<name>A0A9P8L3U2_9PEZI</name>
<evidence type="ECO:0000313" key="3">
    <source>
        <dbReference type="Proteomes" id="UP000698800"/>
    </source>
</evidence>
<comment type="caution">
    <text evidence="2">The sequence shown here is derived from an EMBL/GenBank/DDBJ whole genome shotgun (WGS) entry which is preliminary data.</text>
</comment>
<sequence>MNMRTLSSALSVAAFLSCIHLAVAVEWLEPVATPVGVWAGNMGFSLKPTQAPDLRGVPRELRRRQDSVIPDNWCGFVNGDTIE</sequence>
<keyword evidence="1" id="KW-0732">Signal</keyword>
<dbReference type="AlphaFoldDB" id="A0A9P8L3U2"/>
<organism evidence="2 3">
    <name type="scientific">Glutinoglossum americanum</name>
    <dbReference type="NCBI Taxonomy" id="1670608"/>
    <lineage>
        <taxon>Eukaryota</taxon>
        <taxon>Fungi</taxon>
        <taxon>Dikarya</taxon>
        <taxon>Ascomycota</taxon>
        <taxon>Pezizomycotina</taxon>
        <taxon>Geoglossomycetes</taxon>
        <taxon>Geoglossales</taxon>
        <taxon>Geoglossaceae</taxon>
        <taxon>Glutinoglossum</taxon>
    </lineage>
</organism>
<dbReference type="OrthoDB" id="5347452at2759"/>
<feature type="chain" id="PRO_5040500967" evidence="1">
    <location>
        <begin position="25"/>
        <end position="83"/>
    </location>
</feature>
<proteinExistence type="predicted"/>
<accession>A0A9P8L3U2</accession>
<dbReference type="Proteomes" id="UP000698800">
    <property type="component" value="Unassembled WGS sequence"/>
</dbReference>